<accession>A0ABD4T0G9</accession>
<gene>
    <name evidence="2" type="ORF">QQ91_0005090</name>
</gene>
<evidence type="ECO:0000313" key="2">
    <source>
        <dbReference type="EMBL" id="MCM1982202.1"/>
    </source>
</evidence>
<reference evidence="2 3" key="1">
    <citation type="journal article" date="2015" name="Genome Announc.">
        <title>Draft Genome Sequence of Filamentous Marine Cyanobacterium Lyngbya confervoides Strain BDU141951.</title>
        <authorList>
            <person name="Chandrababunaidu M.M."/>
            <person name="Sen D."/>
            <person name="Tripathy S."/>
        </authorList>
    </citation>
    <scope>NUCLEOTIDE SEQUENCE [LARGE SCALE GENOMIC DNA]</scope>
    <source>
        <strain evidence="2 3">BDU141951</strain>
    </source>
</reference>
<protein>
    <submittedName>
        <fullName evidence="2">SDR family oxidoreductase</fullName>
    </submittedName>
</protein>
<dbReference type="Gene3D" id="3.40.50.720">
    <property type="entry name" value="NAD(P)-binding Rossmann-like Domain"/>
    <property type="match status" value="1"/>
</dbReference>
<dbReference type="CDD" id="cd05243">
    <property type="entry name" value="SDR_a5"/>
    <property type="match status" value="1"/>
</dbReference>
<dbReference type="InterPro" id="IPR036291">
    <property type="entry name" value="NAD(P)-bd_dom_sf"/>
</dbReference>
<sequence length="227" mass="24164">MKAFVAGATGETGRRIVTELRDQQIEVCALVRDRAKALSILPPSVDLVEGGLESVGALAEAMAGCDVLLCATGARPSLNPLEPMTVDYLGTKNLVEAARDQGIAHFVLVSSLCVSKLFHPLNLFWLILFWKRQAEKYLQDSGLTYTIVRPGGLKSTDSQPPLVMAPADTLFEGSIPRLQVAKVCVAALGNAHARNQIVEIVASESNPEVSIADLYGRIAQAGGSVVP</sequence>
<evidence type="ECO:0000313" key="3">
    <source>
        <dbReference type="Proteomes" id="UP000031561"/>
    </source>
</evidence>
<dbReference type="RefSeq" id="WP_166280714.1">
    <property type="nucleotide sequence ID" value="NZ_JTHE03000034.1"/>
</dbReference>
<dbReference type="PANTHER" id="PTHR15020">
    <property type="entry name" value="FLAVIN REDUCTASE-RELATED"/>
    <property type="match status" value="1"/>
</dbReference>
<feature type="domain" description="NAD(P)-binding" evidence="1">
    <location>
        <begin position="7"/>
        <end position="190"/>
    </location>
</feature>
<dbReference type="Proteomes" id="UP000031561">
    <property type="component" value="Unassembled WGS sequence"/>
</dbReference>
<organism evidence="2 3">
    <name type="scientific">Lyngbya confervoides BDU141951</name>
    <dbReference type="NCBI Taxonomy" id="1574623"/>
    <lineage>
        <taxon>Bacteria</taxon>
        <taxon>Bacillati</taxon>
        <taxon>Cyanobacteriota</taxon>
        <taxon>Cyanophyceae</taxon>
        <taxon>Oscillatoriophycideae</taxon>
        <taxon>Oscillatoriales</taxon>
        <taxon>Microcoleaceae</taxon>
        <taxon>Lyngbya</taxon>
    </lineage>
</organism>
<comment type="caution">
    <text evidence="2">The sequence shown here is derived from an EMBL/GenBank/DDBJ whole genome shotgun (WGS) entry which is preliminary data.</text>
</comment>
<dbReference type="PANTHER" id="PTHR15020:SF42">
    <property type="entry name" value="NAD(P)-BINDING DOMAIN-CONTAINING PROTEIN"/>
    <property type="match status" value="1"/>
</dbReference>
<dbReference type="AlphaFoldDB" id="A0ABD4T0G9"/>
<keyword evidence="3" id="KW-1185">Reference proteome</keyword>
<evidence type="ECO:0000259" key="1">
    <source>
        <dbReference type="Pfam" id="PF13460"/>
    </source>
</evidence>
<dbReference type="InterPro" id="IPR016040">
    <property type="entry name" value="NAD(P)-bd_dom"/>
</dbReference>
<dbReference type="SUPFAM" id="SSF51735">
    <property type="entry name" value="NAD(P)-binding Rossmann-fold domains"/>
    <property type="match status" value="1"/>
</dbReference>
<dbReference type="EMBL" id="JTHE03000034">
    <property type="protein sequence ID" value="MCM1982202.1"/>
    <property type="molecule type" value="Genomic_DNA"/>
</dbReference>
<dbReference type="Pfam" id="PF13460">
    <property type="entry name" value="NAD_binding_10"/>
    <property type="match status" value="1"/>
</dbReference>
<proteinExistence type="predicted"/>
<name>A0ABD4T0G9_9CYAN</name>